<reference evidence="5" key="1">
    <citation type="journal article" date="2021" name="Curr. Microbiol.">
        <title>Complete genome of nocamycin-producing strain Saccharothrix syringae NRRL B-16468 reveals the biosynthetic potential for secondary metabolites.</title>
        <authorList>
            <person name="Mo X."/>
            <person name="Yang S."/>
        </authorList>
    </citation>
    <scope>NUCLEOTIDE SEQUENCE [LARGE SCALE GENOMIC DNA]</scope>
    <source>
        <strain evidence="5">ATCC 51364 / DSM 43886 / JCM 6844 / KCTC 9398 / NBRC 14523 / NRRL B-16468 / INA 2240</strain>
    </source>
</reference>
<dbReference type="InterPro" id="IPR046540">
    <property type="entry name" value="DMFA2_C"/>
</dbReference>
<dbReference type="Pfam" id="PF13313">
    <property type="entry name" value="DUF4082"/>
    <property type="match status" value="1"/>
</dbReference>
<dbReference type="AlphaFoldDB" id="A0A5Q0HE13"/>
<protein>
    <submittedName>
        <fullName evidence="4">DUF4082 domain-containing protein</fullName>
    </submittedName>
</protein>
<feature type="domain" description="DUF4082" evidence="2">
    <location>
        <begin position="716"/>
        <end position="862"/>
    </location>
</feature>
<keyword evidence="5" id="KW-1185">Reference proteome</keyword>
<dbReference type="Proteomes" id="UP000325787">
    <property type="component" value="Chromosome"/>
</dbReference>
<dbReference type="Pfam" id="PF20254">
    <property type="entry name" value="DMFA2_C"/>
    <property type="match status" value="1"/>
</dbReference>
<dbReference type="InterPro" id="IPR025141">
    <property type="entry name" value="DUF4082"/>
</dbReference>
<dbReference type="KEGG" id="ssyi:EKG83_28560"/>
<organism evidence="4 5">
    <name type="scientific">Saccharothrix syringae</name>
    <name type="common">Nocardiopsis syringae</name>
    <dbReference type="NCBI Taxonomy" id="103733"/>
    <lineage>
        <taxon>Bacteria</taxon>
        <taxon>Bacillati</taxon>
        <taxon>Actinomycetota</taxon>
        <taxon>Actinomycetes</taxon>
        <taxon>Pseudonocardiales</taxon>
        <taxon>Pseudonocardiaceae</taxon>
        <taxon>Saccharothrix</taxon>
    </lineage>
</organism>
<feature type="transmembrane region" description="Helical" evidence="1">
    <location>
        <begin position="74"/>
        <end position="93"/>
    </location>
</feature>
<gene>
    <name evidence="4" type="ORF">EKG83_28560</name>
</gene>
<evidence type="ECO:0000259" key="2">
    <source>
        <dbReference type="Pfam" id="PF13313"/>
    </source>
</evidence>
<evidence type="ECO:0000256" key="1">
    <source>
        <dbReference type="SAM" id="Phobius"/>
    </source>
</evidence>
<name>A0A5Q0HE13_SACSY</name>
<keyword evidence="1" id="KW-1133">Transmembrane helix</keyword>
<dbReference type="EMBL" id="CP034550">
    <property type="protein sequence ID" value="QFZ24557.1"/>
    <property type="molecule type" value="Genomic_DNA"/>
</dbReference>
<keyword evidence="1" id="KW-0472">Membrane</keyword>
<feature type="domain" description="N,N-dimethylformamidase beta subunit-like C-terminal" evidence="3">
    <location>
        <begin position="166"/>
        <end position="562"/>
    </location>
</feature>
<accession>A0A5Q0HE13</accession>
<dbReference type="SUPFAM" id="SSF81296">
    <property type="entry name" value="E set domains"/>
    <property type="match status" value="1"/>
</dbReference>
<evidence type="ECO:0000313" key="4">
    <source>
        <dbReference type="EMBL" id="QFZ24557.1"/>
    </source>
</evidence>
<proteinExistence type="predicted"/>
<evidence type="ECO:0000259" key="3">
    <source>
        <dbReference type="Pfam" id="PF20254"/>
    </source>
</evidence>
<sequence>MCGHCTAVEAAERVRTLSQFGTALIDCPGVIFRSATPLSFGDARVAHPSVFRGLILRGGVVSLQQKRPLRSRGLPVRALVVLVLAAASVVVVGDVRPRPVHAQPAAAAVCDAPVVNKVACENTRTGAADWQVNYRDPSIVGFTTDISATPGSRVDFKVKTSASAYRVDVYRLGWYGGAGARLIGSTSRSGSSTQPACLRGTDGSALIDCGNWAVSVSWTVPVDAVSGIYYARLHRNDNGAENEIVFIVRDDTSTSKILFQTSDSTWAAYNRYGGNSLYFGDGPGQGGQAYKVSYNRPYTGGDGDENFIFNAEYPMLRFLERNGYDLSYTTDVDSARRGQLIKNHKVFMAVGHDEYWSNEQRANVEAARNAGVHLAFLTGNEIFWKTRWEKSIDSSRTDWRTVACYKETKGTQSDGLDDWTGTWRDPRYSPPQDGGRPENALLGNIFMVNGRRDDSLQVPAAYGKMRLWRNTDLQNLAAGSTYTFQPGTLGYEWNAVPDNGFQPDGVVKLSSTTVALNGPYLLKNHGDLYVSGTATHSVTYYRHSNGALVFGAGTVQWAWGVDDEHAYLTNTPTSDVRLQQATVNFLADMGVQPATLQANLRAATASTDTAPPVVALTTVPVTSTVGTAYTFSGTVTDAAGQVAGVEVSTDDQYWHPAVWQPGRGTWSYTYTPARSGPASLRVRAVDDSLNLSAPVTATPTTSARTCPCGMWTNDDRPAELELSDGSALELGVKWRADRSGYVRGVRFYKSPGNTGRHTGSLWTPTGQRLATGTFTNETASGWQTLLFATPVAVAANTTYVVSYLTPTGRYSTNIEYFSHYSRQRTYLEPLNALPSSVDGPNGLYRYGAGFPDRSAEDAYYWVDVVWAPTASG</sequence>
<dbReference type="InterPro" id="IPR014756">
    <property type="entry name" value="Ig_E-set"/>
</dbReference>
<keyword evidence="1" id="KW-0812">Transmembrane</keyword>
<dbReference type="Gene3D" id="2.60.40.650">
    <property type="match status" value="1"/>
</dbReference>
<evidence type="ECO:0000313" key="5">
    <source>
        <dbReference type="Proteomes" id="UP000325787"/>
    </source>
</evidence>